<comment type="subcellular location">
    <subcellularLocation>
        <location evidence="1 7">Cell membrane</location>
        <topology evidence="1 7">Multi-pass membrane protein</topology>
    </subcellularLocation>
</comment>
<evidence type="ECO:0000313" key="10">
    <source>
        <dbReference type="Proteomes" id="UP000254051"/>
    </source>
</evidence>
<keyword evidence="10" id="KW-1185">Reference proteome</keyword>
<gene>
    <name evidence="9" type="ORF">SAMN05216529_11153</name>
</gene>
<accession>A0A315ZT96</accession>
<evidence type="ECO:0000256" key="5">
    <source>
        <dbReference type="ARBA" id="ARBA00022989"/>
    </source>
</evidence>
<dbReference type="SUPFAM" id="SSF161098">
    <property type="entry name" value="MetI-like"/>
    <property type="match status" value="1"/>
</dbReference>
<protein>
    <submittedName>
        <fullName evidence="9">Carbohydrate ABC transporter membrane protein 1, CUT1 family</fullName>
    </submittedName>
</protein>
<dbReference type="Gene3D" id="1.10.3720.10">
    <property type="entry name" value="MetI-like"/>
    <property type="match status" value="1"/>
</dbReference>
<dbReference type="PROSITE" id="PS50928">
    <property type="entry name" value="ABC_TM1"/>
    <property type="match status" value="1"/>
</dbReference>
<dbReference type="CDD" id="cd06261">
    <property type="entry name" value="TM_PBP2"/>
    <property type="match status" value="1"/>
</dbReference>
<feature type="transmembrane region" description="Helical" evidence="7">
    <location>
        <begin position="113"/>
        <end position="133"/>
    </location>
</feature>
<organism evidence="9 10">
    <name type="scientific">Faecalicatena contorta</name>
    <dbReference type="NCBI Taxonomy" id="39482"/>
    <lineage>
        <taxon>Bacteria</taxon>
        <taxon>Bacillati</taxon>
        <taxon>Bacillota</taxon>
        <taxon>Clostridia</taxon>
        <taxon>Lachnospirales</taxon>
        <taxon>Lachnospiraceae</taxon>
        <taxon>Faecalicatena</taxon>
    </lineage>
</organism>
<dbReference type="PANTHER" id="PTHR30193:SF37">
    <property type="entry name" value="INNER MEMBRANE ABC TRANSPORTER PERMEASE PROTEIN YCJO"/>
    <property type="match status" value="1"/>
</dbReference>
<feature type="transmembrane region" description="Helical" evidence="7">
    <location>
        <begin position="82"/>
        <end position="101"/>
    </location>
</feature>
<keyword evidence="2 7" id="KW-0813">Transport</keyword>
<keyword evidence="4 7" id="KW-0812">Transmembrane</keyword>
<evidence type="ECO:0000256" key="3">
    <source>
        <dbReference type="ARBA" id="ARBA00022475"/>
    </source>
</evidence>
<evidence type="ECO:0000256" key="1">
    <source>
        <dbReference type="ARBA" id="ARBA00004651"/>
    </source>
</evidence>
<dbReference type="AlphaFoldDB" id="A0A315ZT96"/>
<evidence type="ECO:0000259" key="8">
    <source>
        <dbReference type="PROSITE" id="PS50928"/>
    </source>
</evidence>
<dbReference type="InterPro" id="IPR035906">
    <property type="entry name" value="MetI-like_sf"/>
</dbReference>
<evidence type="ECO:0000256" key="7">
    <source>
        <dbReference type="RuleBase" id="RU363032"/>
    </source>
</evidence>
<keyword evidence="5 7" id="KW-1133">Transmembrane helix</keyword>
<evidence type="ECO:0000256" key="4">
    <source>
        <dbReference type="ARBA" id="ARBA00022692"/>
    </source>
</evidence>
<dbReference type="GO" id="GO:0055085">
    <property type="term" value="P:transmembrane transport"/>
    <property type="evidence" value="ECO:0007669"/>
    <property type="project" value="InterPro"/>
</dbReference>
<dbReference type="InterPro" id="IPR051393">
    <property type="entry name" value="ABC_transporter_permease"/>
</dbReference>
<dbReference type="Pfam" id="PF00528">
    <property type="entry name" value="BPD_transp_1"/>
    <property type="match status" value="1"/>
</dbReference>
<feature type="domain" description="ABC transmembrane type-1" evidence="8">
    <location>
        <begin position="78"/>
        <end position="292"/>
    </location>
</feature>
<name>A0A315ZT96_9FIRM</name>
<feature type="transmembrane region" description="Helical" evidence="7">
    <location>
        <begin position="273"/>
        <end position="297"/>
    </location>
</feature>
<keyword evidence="3" id="KW-1003">Cell membrane</keyword>
<proteinExistence type="inferred from homology"/>
<dbReference type="EMBL" id="UHJJ01000011">
    <property type="protein sequence ID" value="SUQ15268.1"/>
    <property type="molecule type" value="Genomic_DNA"/>
</dbReference>
<evidence type="ECO:0000256" key="6">
    <source>
        <dbReference type="ARBA" id="ARBA00023136"/>
    </source>
</evidence>
<dbReference type="InterPro" id="IPR000515">
    <property type="entry name" value="MetI-like"/>
</dbReference>
<feature type="transmembrane region" description="Helical" evidence="7">
    <location>
        <begin position="153"/>
        <end position="176"/>
    </location>
</feature>
<dbReference type="PANTHER" id="PTHR30193">
    <property type="entry name" value="ABC TRANSPORTER PERMEASE PROTEIN"/>
    <property type="match status" value="1"/>
</dbReference>
<feature type="transmembrane region" description="Helical" evidence="7">
    <location>
        <begin position="21"/>
        <end position="45"/>
    </location>
</feature>
<sequence>MTKASVKPNIIQQKKKYNTAGYLFILPAFLFFCVYILYPILFVSWGSVFSWTNLRNMEFVGLSNFAAIVKDGNMIKIFRNSILWILITVPVQACIGFFLAYLIEERLRRGKGFFRTVFFLPVATSVSVVAIIWGKMYLPYNGLFQMILSSMGLHLSVNVLGSPAASIYGIIFTNVWEWTGWSMIMYVAGISQIPEDLKEAAKIDGATKWKEVKYVFLPSLASTHKSLLMLGIIGSLQTFALVYTMTNGGPNYASEMPGTYIFKMGFTNQQMGYASALSVAFLIFALALTIIQIKFLGSGDFMKRGEKS</sequence>
<dbReference type="Proteomes" id="UP000254051">
    <property type="component" value="Unassembled WGS sequence"/>
</dbReference>
<evidence type="ECO:0000313" key="9">
    <source>
        <dbReference type="EMBL" id="SUQ15268.1"/>
    </source>
</evidence>
<comment type="similarity">
    <text evidence="7">Belongs to the binding-protein-dependent transport system permease family.</text>
</comment>
<dbReference type="GO" id="GO:0005886">
    <property type="term" value="C:plasma membrane"/>
    <property type="evidence" value="ECO:0007669"/>
    <property type="project" value="UniProtKB-SubCell"/>
</dbReference>
<reference evidence="10" key="1">
    <citation type="submission" date="2017-07" db="EMBL/GenBank/DDBJ databases">
        <authorList>
            <person name="Varghese N."/>
            <person name="Submissions S."/>
        </authorList>
    </citation>
    <scope>NUCLEOTIDE SEQUENCE [LARGE SCALE GENOMIC DNA]</scope>
    <source>
        <strain evidence="10">NLAE-zl-C134</strain>
    </source>
</reference>
<evidence type="ECO:0000256" key="2">
    <source>
        <dbReference type="ARBA" id="ARBA00022448"/>
    </source>
</evidence>
<keyword evidence="6 7" id="KW-0472">Membrane</keyword>